<sequence length="90" mass="10377">MDEAAITVRGKSTTVKYRVVDKIGLQYARVEFQSGDKYFFYRGMYGNEKKWENRCLRSDLVDVLSDPFNSVEAVNLGEHDTNLETGNKNF</sequence>
<name>A0ABV7JS72_9SPHI</name>
<protein>
    <submittedName>
        <fullName evidence="1">Uncharacterized protein</fullName>
    </submittedName>
</protein>
<dbReference type="Proteomes" id="UP001595526">
    <property type="component" value="Unassembled WGS sequence"/>
</dbReference>
<evidence type="ECO:0000313" key="2">
    <source>
        <dbReference type="Proteomes" id="UP001595526"/>
    </source>
</evidence>
<organism evidence="1 2">
    <name type="scientific">Parapedobacter deserti</name>
    <dbReference type="NCBI Taxonomy" id="1912957"/>
    <lineage>
        <taxon>Bacteria</taxon>
        <taxon>Pseudomonadati</taxon>
        <taxon>Bacteroidota</taxon>
        <taxon>Sphingobacteriia</taxon>
        <taxon>Sphingobacteriales</taxon>
        <taxon>Sphingobacteriaceae</taxon>
        <taxon>Parapedobacter</taxon>
    </lineage>
</organism>
<dbReference type="RefSeq" id="WP_379025446.1">
    <property type="nucleotide sequence ID" value="NZ_JBHRTA010000058.1"/>
</dbReference>
<gene>
    <name evidence="1" type="ORF">ACFOET_18600</name>
</gene>
<keyword evidence="2" id="KW-1185">Reference proteome</keyword>
<comment type="caution">
    <text evidence="1">The sequence shown here is derived from an EMBL/GenBank/DDBJ whole genome shotgun (WGS) entry which is preliminary data.</text>
</comment>
<accession>A0ABV7JS72</accession>
<evidence type="ECO:0000313" key="1">
    <source>
        <dbReference type="EMBL" id="MFC3199634.1"/>
    </source>
</evidence>
<reference evidence="2" key="1">
    <citation type="journal article" date="2019" name="Int. J. Syst. Evol. Microbiol.">
        <title>The Global Catalogue of Microorganisms (GCM) 10K type strain sequencing project: providing services to taxonomists for standard genome sequencing and annotation.</title>
        <authorList>
            <consortium name="The Broad Institute Genomics Platform"/>
            <consortium name="The Broad Institute Genome Sequencing Center for Infectious Disease"/>
            <person name="Wu L."/>
            <person name="Ma J."/>
        </authorList>
    </citation>
    <scope>NUCLEOTIDE SEQUENCE [LARGE SCALE GENOMIC DNA]</scope>
    <source>
        <strain evidence="2">KCTC 52416</strain>
    </source>
</reference>
<dbReference type="EMBL" id="JBHRTA010000058">
    <property type="protein sequence ID" value="MFC3199634.1"/>
    <property type="molecule type" value="Genomic_DNA"/>
</dbReference>
<proteinExistence type="predicted"/>